<dbReference type="InterPro" id="IPR001173">
    <property type="entry name" value="Glyco_trans_2-like"/>
</dbReference>
<feature type="domain" description="Glycosyltransferase 2-like" evidence="4">
    <location>
        <begin position="22"/>
        <end position="157"/>
    </location>
</feature>
<reference evidence="5 6" key="1">
    <citation type="submission" date="2019-06" db="EMBL/GenBank/DDBJ databases">
        <title>Complete genome sequence of Methanoculleus chikugoensis strain MG62.</title>
        <authorList>
            <person name="Asakawa S."/>
            <person name="Dianou D."/>
        </authorList>
    </citation>
    <scope>NUCLEOTIDE SEQUENCE [LARGE SCALE GENOMIC DNA]</scope>
    <source>
        <strain evidence="5 6">MG62</strain>
    </source>
</reference>
<keyword evidence="2" id="KW-0808">Transferase</keyword>
<feature type="transmembrane region" description="Helical" evidence="3">
    <location>
        <begin position="272"/>
        <end position="291"/>
    </location>
</feature>
<keyword evidence="6" id="KW-1185">Reference proteome</keyword>
<dbReference type="Pfam" id="PF00535">
    <property type="entry name" value="Glycos_transf_2"/>
    <property type="match status" value="1"/>
</dbReference>
<evidence type="ECO:0000259" key="4">
    <source>
        <dbReference type="Pfam" id="PF00535"/>
    </source>
</evidence>
<organism evidence="5 6">
    <name type="scientific">Methanoculleus chikugoensis</name>
    <dbReference type="NCBI Taxonomy" id="118126"/>
    <lineage>
        <taxon>Archaea</taxon>
        <taxon>Methanobacteriati</taxon>
        <taxon>Methanobacteriota</taxon>
        <taxon>Stenosarchaea group</taxon>
        <taxon>Methanomicrobia</taxon>
        <taxon>Methanomicrobiales</taxon>
        <taxon>Methanomicrobiaceae</taxon>
        <taxon>Methanoculleus</taxon>
    </lineage>
</organism>
<dbReference type="PANTHER" id="PTHR43630:SF1">
    <property type="entry name" value="POLY-BETA-1,6-N-ACETYL-D-GLUCOSAMINE SYNTHASE"/>
    <property type="match status" value="1"/>
</dbReference>
<keyword evidence="3" id="KW-0472">Membrane</keyword>
<keyword evidence="1" id="KW-0328">Glycosyltransferase</keyword>
<gene>
    <name evidence="5" type="ORF">MchiMG62_08170</name>
</gene>
<feature type="transmembrane region" description="Helical" evidence="3">
    <location>
        <begin position="297"/>
        <end position="318"/>
    </location>
</feature>
<dbReference type="PANTHER" id="PTHR43630">
    <property type="entry name" value="POLY-BETA-1,6-N-ACETYL-D-GLUCOSAMINE SYNTHASE"/>
    <property type="match status" value="1"/>
</dbReference>
<evidence type="ECO:0000256" key="1">
    <source>
        <dbReference type="ARBA" id="ARBA00022676"/>
    </source>
</evidence>
<dbReference type="EMBL" id="AP019781">
    <property type="protein sequence ID" value="BBL67636.1"/>
    <property type="molecule type" value="Genomic_DNA"/>
</dbReference>
<protein>
    <recommendedName>
        <fullName evidence="4">Glycosyltransferase 2-like domain-containing protein</fullName>
    </recommendedName>
</protein>
<proteinExistence type="predicted"/>
<evidence type="ECO:0000256" key="3">
    <source>
        <dbReference type="SAM" id="Phobius"/>
    </source>
</evidence>
<accession>A0ABN5XFM4</accession>
<sequence>MATVALRAKPRVVDYTYQPFVSILVPTYNEETVIAQRIENLLNLNYPGENYEIIVVDSGSLDGTVGVVQDLLQSYGDHNPPVKIIREKERRGKASAINFGKRAARGDFVLVTDANAAFDPNVLREIMPHFKDPKVGAVGGKYCVANPENSLAASTSFYWDLEYMMRVGESALDSACTFHGEINAWRKDLVDADVRMLTEDLDMCVSIKEKGYKIVYEPGAIVYEPAPTTPEDQIKQRKRTSIGTIQILFKHGKFLISAKDWYRRLIFPSHKALTMISPFMILTIPILYLVIGDLQVALAHLILTLTFFVSLFAALLFARSRLLPGRKDETAFSVASIPKIIHYVLLNEYLILLAWKDFLFGRYSVLWEKATTTR</sequence>
<evidence type="ECO:0000313" key="5">
    <source>
        <dbReference type="EMBL" id="BBL67636.1"/>
    </source>
</evidence>
<evidence type="ECO:0000256" key="2">
    <source>
        <dbReference type="ARBA" id="ARBA00022679"/>
    </source>
</evidence>
<name>A0ABN5XFM4_9EURY</name>
<keyword evidence="3" id="KW-0812">Transmembrane</keyword>
<evidence type="ECO:0000313" key="6">
    <source>
        <dbReference type="Proteomes" id="UP000824969"/>
    </source>
</evidence>
<dbReference type="Proteomes" id="UP000824969">
    <property type="component" value="Chromosome"/>
</dbReference>
<keyword evidence="3" id="KW-1133">Transmembrane helix</keyword>